<dbReference type="InterPro" id="IPR044159">
    <property type="entry name" value="IQM"/>
</dbReference>
<evidence type="ECO:0000313" key="4">
    <source>
        <dbReference type="Proteomes" id="UP000006844"/>
    </source>
</evidence>
<dbReference type="EMBL" id="CP002467">
    <property type="protein sequence ID" value="ADV82747.1"/>
    <property type="molecule type" value="Genomic_DNA"/>
</dbReference>
<keyword evidence="4" id="KW-1185">Reference proteome</keyword>
<sequence length="395" mass="44691">MIPNLLTKSEFERKIGNYNPFARPWKSVSDIAHALGQAHEITGNPGRFIALLGVLKLCYDWKVEYKGKKSRSWTLSRRGPGIRLLEAKISDLFHGALSTEYSSFKMRSNIRRNRAGARFTALTGIGSPDRPALRLPKAMRMLSETHYIHEFLEPRHRAYASTLTLFNMWQADTIEGVSFADFVESLDRDFLNRLDFENSSAEGQMLWVRYLSDSDRDLVELKQVEPGTNRFARDADDGDPFDTTEHSFQEEGYGRAIFVMDEFNRIYAHSKTVDQFHHSSFLGGRPTKSAGNIRVIDGTIIEIMMHSGHYKPGPAQALAICRALLVKFSGNSGTRYDTESFKDSAPNSVRAQSLLSQIRISAEYGSAVFYNALEFLKAGGDTSTLQPARDRLRRR</sequence>
<evidence type="ECO:0000256" key="1">
    <source>
        <dbReference type="ARBA" id="ARBA00004496"/>
    </source>
</evidence>
<dbReference type="AlphaFoldDB" id="E8V6K8"/>
<reference evidence="3 4" key="1">
    <citation type="journal article" date="2012" name="Stand. Genomic Sci.">
        <title>Complete genome sequence of Terriglobus saanensis type strain SP1PR4(T), an Acidobacteria from tundra soil.</title>
        <authorList>
            <person name="Rawat S.R."/>
            <person name="Mannisto M.K."/>
            <person name="Starovoytov V."/>
            <person name="Goodwin L."/>
            <person name="Nolan M."/>
            <person name="Hauser L."/>
            <person name="Land M."/>
            <person name="Davenport K.W."/>
            <person name="Woyke T."/>
            <person name="Haggblom M.M."/>
        </authorList>
    </citation>
    <scope>NUCLEOTIDE SEQUENCE</scope>
    <source>
        <strain evidence="4">ATCC BAA-1853 / DSM 23119 / SP1PR4</strain>
    </source>
</reference>
<dbReference type="OrthoDB" id="1332052at2"/>
<organism evidence="3 4">
    <name type="scientific">Terriglobus saanensis (strain ATCC BAA-1853 / DSM 23119 / SP1PR4)</name>
    <dbReference type="NCBI Taxonomy" id="401053"/>
    <lineage>
        <taxon>Bacteria</taxon>
        <taxon>Pseudomonadati</taxon>
        <taxon>Acidobacteriota</taxon>
        <taxon>Terriglobia</taxon>
        <taxon>Terriglobales</taxon>
        <taxon>Acidobacteriaceae</taxon>
        <taxon>Terriglobus</taxon>
    </lineage>
</organism>
<dbReference type="eggNOG" id="COG3827">
    <property type="taxonomic scope" value="Bacteria"/>
</dbReference>
<dbReference type="PANTHER" id="PTHR31250">
    <property type="entry name" value="IQ DOMAIN-CONTAINING PROTEIN IQM3"/>
    <property type="match status" value="1"/>
</dbReference>
<dbReference type="GO" id="GO:0005737">
    <property type="term" value="C:cytoplasm"/>
    <property type="evidence" value="ECO:0007669"/>
    <property type="project" value="UniProtKB-SubCell"/>
</dbReference>
<dbReference type="HOGENOM" id="CLU_698152_0_0_0"/>
<comment type="subcellular location">
    <subcellularLocation>
        <location evidence="1">Cytoplasm</location>
    </subcellularLocation>
</comment>
<evidence type="ECO:0000256" key="2">
    <source>
        <dbReference type="ARBA" id="ARBA00022490"/>
    </source>
</evidence>
<dbReference type="PANTHER" id="PTHR31250:SF27">
    <property type="entry name" value="IQ DOMAIN-CONTAINING PROTEIN IQM5"/>
    <property type="match status" value="1"/>
</dbReference>
<dbReference type="KEGG" id="tsa:AciPR4_1943"/>
<protein>
    <submittedName>
        <fullName evidence="3">Uncharacterized protein</fullName>
    </submittedName>
</protein>
<dbReference type="Proteomes" id="UP000006844">
    <property type="component" value="Chromosome"/>
</dbReference>
<gene>
    <name evidence="3" type="ordered locus">AciPR4_1943</name>
</gene>
<dbReference type="RefSeq" id="WP_013568480.1">
    <property type="nucleotide sequence ID" value="NC_014963.1"/>
</dbReference>
<proteinExistence type="predicted"/>
<evidence type="ECO:0000313" key="3">
    <source>
        <dbReference type="EMBL" id="ADV82747.1"/>
    </source>
</evidence>
<accession>E8V6K8</accession>
<dbReference type="STRING" id="401053.AciPR4_1943"/>
<keyword evidence="2" id="KW-0963">Cytoplasm</keyword>
<name>E8V6K8_TERSS</name>